<accession>A0A7X0PBH4</accession>
<name>A0A7X0PBH4_9BURK</name>
<dbReference type="RefSeq" id="WP_184856275.1">
    <property type="nucleotide sequence ID" value="NZ_JACHLK010000002.1"/>
</dbReference>
<feature type="region of interest" description="Disordered" evidence="1">
    <location>
        <begin position="43"/>
        <end position="68"/>
    </location>
</feature>
<evidence type="ECO:0000313" key="3">
    <source>
        <dbReference type="EMBL" id="MBB6558865.1"/>
    </source>
</evidence>
<proteinExistence type="predicted"/>
<comment type="caution">
    <text evidence="3">The sequence shown here is derived from an EMBL/GenBank/DDBJ whole genome shotgun (WGS) entry which is preliminary data.</text>
</comment>
<evidence type="ECO:0000256" key="1">
    <source>
        <dbReference type="SAM" id="MobiDB-lite"/>
    </source>
</evidence>
<sequence>MKTILLAIVLCAAGSANATATNFGAKSGTVVSMGQVASVFETKGRTSSKRVGGTGRSGKGGRYVGGHK</sequence>
<dbReference type="AlphaFoldDB" id="A0A7X0PBH4"/>
<dbReference type="Proteomes" id="UP000575083">
    <property type="component" value="Unassembled WGS sequence"/>
</dbReference>
<feature type="chain" id="PRO_5031452073" evidence="2">
    <location>
        <begin position="21"/>
        <end position="68"/>
    </location>
</feature>
<feature type="signal peptide" evidence="2">
    <location>
        <begin position="1"/>
        <end position="20"/>
    </location>
</feature>
<feature type="compositionally biased region" description="Gly residues" evidence="1">
    <location>
        <begin position="52"/>
        <end position="68"/>
    </location>
</feature>
<reference evidence="3 4" key="1">
    <citation type="submission" date="2020-08" db="EMBL/GenBank/DDBJ databases">
        <title>Functional genomics of gut bacteria from endangered species of beetles.</title>
        <authorList>
            <person name="Carlos-Shanley C."/>
        </authorList>
    </citation>
    <scope>NUCLEOTIDE SEQUENCE [LARGE SCALE GENOMIC DNA]</scope>
    <source>
        <strain evidence="3 4">S00198</strain>
    </source>
</reference>
<keyword evidence="2" id="KW-0732">Signal</keyword>
<keyword evidence="4" id="KW-1185">Reference proteome</keyword>
<organism evidence="3 4">
    <name type="scientific">Acidovorax soli</name>
    <dbReference type="NCBI Taxonomy" id="592050"/>
    <lineage>
        <taxon>Bacteria</taxon>
        <taxon>Pseudomonadati</taxon>
        <taxon>Pseudomonadota</taxon>
        <taxon>Betaproteobacteria</taxon>
        <taxon>Burkholderiales</taxon>
        <taxon>Comamonadaceae</taxon>
        <taxon>Acidovorax</taxon>
    </lineage>
</organism>
<gene>
    <name evidence="3" type="ORF">HNP48_001529</name>
</gene>
<protein>
    <submittedName>
        <fullName evidence="3">Uncharacterized protein</fullName>
    </submittedName>
</protein>
<evidence type="ECO:0000256" key="2">
    <source>
        <dbReference type="SAM" id="SignalP"/>
    </source>
</evidence>
<dbReference type="EMBL" id="JACHLK010000002">
    <property type="protein sequence ID" value="MBB6558865.1"/>
    <property type="molecule type" value="Genomic_DNA"/>
</dbReference>
<evidence type="ECO:0000313" key="4">
    <source>
        <dbReference type="Proteomes" id="UP000575083"/>
    </source>
</evidence>